<dbReference type="PANTHER" id="PTHR43129">
    <property type="entry name" value="FOSMIDOMYCIN RESISTANCE PROTEIN"/>
    <property type="match status" value="1"/>
</dbReference>
<dbReference type="InterPro" id="IPR020846">
    <property type="entry name" value="MFS_dom"/>
</dbReference>
<evidence type="ECO:0000313" key="7">
    <source>
        <dbReference type="Proteomes" id="UP000193749"/>
    </source>
</evidence>
<dbReference type="CDD" id="cd17478">
    <property type="entry name" value="MFS_FsR"/>
    <property type="match status" value="1"/>
</dbReference>
<dbReference type="InterPro" id="IPR036259">
    <property type="entry name" value="MFS_trans_sf"/>
</dbReference>
<keyword evidence="7" id="KW-1185">Reference proteome</keyword>
<sequence length="411" mass="42984">MSSGSGNASATTADKTPGPAQGFLVSIVGATALAHGCNDMIQAVLPSIYPMLKASFTLSYTQIGLISLVYQLTASLLQPWVGLYTDKHPKPFLLPAGMGVTLLGIGLLAIAGNFMMILVAAALVGVGSSTFHPEASRVARMASGGRFGTAQSAFQVGGNAGSAFGPLLAALLIIPHGQLSVAWLMICALIAIVVLTKISRWSVQHGHAHLARHSSVPLQKLTKGKMIQALAVVGILMFAKFTYIASLSNYFTFYLVQRFSLPLQHAQMCLFAFLAAVAIGTFAGGPVGDRIGRKAVVWLSFLGVIPFALILPHVDLLWTIVLTIVIGLVLSSAFAALVVYAQEVVPGRAGMVAGIMFGTMFGVGGLAAAGLGKLADMYGIAWVYGLCAFLPLLGFATLFMPETRTGQKKTA</sequence>
<protein>
    <submittedName>
        <fullName evidence="6">MFS transporter</fullName>
    </submittedName>
</protein>
<feature type="transmembrane region" description="Helical" evidence="4">
    <location>
        <begin position="227"/>
        <end position="245"/>
    </location>
</feature>
<evidence type="ECO:0000256" key="2">
    <source>
        <dbReference type="ARBA" id="ARBA00022989"/>
    </source>
</evidence>
<dbReference type="PANTHER" id="PTHR43129:SF1">
    <property type="entry name" value="FOSMIDOMYCIN RESISTANCE PROTEIN"/>
    <property type="match status" value="1"/>
</dbReference>
<dbReference type="Pfam" id="PF07690">
    <property type="entry name" value="MFS_1"/>
    <property type="match status" value="1"/>
</dbReference>
<organism evidence="6 7">
    <name type="scientific">Pantoea cypripedii</name>
    <name type="common">Pectobacterium cypripedii</name>
    <name type="synonym">Erwinia cypripedii</name>
    <dbReference type="NCBI Taxonomy" id="55209"/>
    <lineage>
        <taxon>Bacteria</taxon>
        <taxon>Pseudomonadati</taxon>
        <taxon>Pseudomonadota</taxon>
        <taxon>Gammaproteobacteria</taxon>
        <taxon>Enterobacterales</taxon>
        <taxon>Erwiniaceae</taxon>
        <taxon>Pantoea</taxon>
    </lineage>
</organism>
<reference evidence="6 7" key="1">
    <citation type="journal article" date="2017" name="Antonie Van Leeuwenhoek">
        <title>Phylogenomic resolution of the bacterial genus Pantoea and its relationship with Erwinia and Tatumella.</title>
        <authorList>
            <person name="Palmer M."/>
            <person name="Steenkamp E.T."/>
            <person name="Coetzee M.P."/>
            <person name="Chan W.Y."/>
            <person name="van Zyl E."/>
            <person name="De Maayer P."/>
            <person name="Coutinho T.A."/>
            <person name="Blom J."/>
            <person name="Smits T.H."/>
            <person name="Duffy B."/>
            <person name="Venter S.N."/>
        </authorList>
    </citation>
    <scope>NUCLEOTIDE SEQUENCE [LARGE SCALE GENOMIC DNA]</scope>
    <source>
        <strain evidence="6 7">LMG 2657</strain>
    </source>
</reference>
<evidence type="ECO:0000313" key="6">
    <source>
        <dbReference type="EMBL" id="ORM90279.1"/>
    </source>
</evidence>
<name>A0A1X1EN05_PANCY</name>
<feature type="transmembrane region" description="Helical" evidence="4">
    <location>
        <begin position="377"/>
        <end position="399"/>
    </location>
</feature>
<feature type="transmembrane region" description="Helical" evidence="4">
    <location>
        <begin position="101"/>
        <end position="131"/>
    </location>
</feature>
<feature type="domain" description="Major facilitator superfamily (MFS) profile" evidence="5">
    <location>
        <begin position="24"/>
        <end position="404"/>
    </location>
</feature>
<dbReference type="EMBL" id="MLJI01000002">
    <property type="protein sequence ID" value="ORM90279.1"/>
    <property type="molecule type" value="Genomic_DNA"/>
</dbReference>
<keyword evidence="1 4" id="KW-0812">Transmembrane</keyword>
<feature type="transmembrane region" description="Helical" evidence="4">
    <location>
        <begin position="352"/>
        <end position="371"/>
    </location>
</feature>
<dbReference type="Proteomes" id="UP000193749">
    <property type="component" value="Unassembled WGS sequence"/>
</dbReference>
<feature type="transmembrane region" description="Helical" evidence="4">
    <location>
        <begin position="20"/>
        <end position="37"/>
    </location>
</feature>
<dbReference type="Gene3D" id="1.20.1250.20">
    <property type="entry name" value="MFS general substrate transporter like domains"/>
    <property type="match status" value="2"/>
</dbReference>
<proteinExistence type="predicted"/>
<dbReference type="SUPFAM" id="SSF103473">
    <property type="entry name" value="MFS general substrate transporter"/>
    <property type="match status" value="1"/>
</dbReference>
<dbReference type="GO" id="GO:0005886">
    <property type="term" value="C:plasma membrane"/>
    <property type="evidence" value="ECO:0007669"/>
    <property type="project" value="TreeGrafter"/>
</dbReference>
<feature type="transmembrane region" description="Helical" evidence="4">
    <location>
        <begin position="317"/>
        <end position="340"/>
    </location>
</feature>
<dbReference type="STRING" id="55209.HA50_21900"/>
<keyword evidence="3 4" id="KW-0472">Membrane</keyword>
<evidence type="ECO:0000259" key="5">
    <source>
        <dbReference type="PROSITE" id="PS50850"/>
    </source>
</evidence>
<keyword evidence="2 4" id="KW-1133">Transmembrane helix</keyword>
<accession>A0A1X1EN05</accession>
<dbReference type="PROSITE" id="PS50850">
    <property type="entry name" value="MFS"/>
    <property type="match status" value="1"/>
</dbReference>
<feature type="transmembrane region" description="Helical" evidence="4">
    <location>
        <begin position="152"/>
        <end position="174"/>
    </location>
</feature>
<evidence type="ECO:0000256" key="3">
    <source>
        <dbReference type="ARBA" id="ARBA00023136"/>
    </source>
</evidence>
<comment type="caution">
    <text evidence="6">The sequence shown here is derived from an EMBL/GenBank/DDBJ whole genome shotgun (WGS) entry which is preliminary data.</text>
</comment>
<feature type="transmembrane region" description="Helical" evidence="4">
    <location>
        <begin position="58"/>
        <end position="81"/>
    </location>
</feature>
<dbReference type="AlphaFoldDB" id="A0A1X1EN05"/>
<feature type="transmembrane region" description="Helical" evidence="4">
    <location>
        <begin position="295"/>
        <end position="311"/>
    </location>
</feature>
<dbReference type="InterPro" id="IPR011701">
    <property type="entry name" value="MFS"/>
</dbReference>
<dbReference type="GO" id="GO:0022857">
    <property type="term" value="F:transmembrane transporter activity"/>
    <property type="evidence" value="ECO:0007669"/>
    <property type="project" value="InterPro"/>
</dbReference>
<feature type="transmembrane region" description="Helical" evidence="4">
    <location>
        <begin position="265"/>
        <end position="283"/>
    </location>
</feature>
<feature type="transmembrane region" description="Helical" evidence="4">
    <location>
        <begin position="180"/>
        <end position="198"/>
    </location>
</feature>
<evidence type="ECO:0000256" key="4">
    <source>
        <dbReference type="SAM" id="Phobius"/>
    </source>
</evidence>
<gene>
    <name evidence="6" type="ORF">HA50_21900</name>
</gene>
<evidence type="ECO:0000256" key="1">
    <source>
        <dbReference type="ARBA" id="ARBA00022692"/>
    </source>
</evidence>